<dbReference type="InterPro" id="IPR027417">
    <property type="entry name" value="P-loop_NTPase"/>
</dbReference>
<dbReference type="InterPro" id="IPR011868">
    <property type="entry name" value="ModC_ABC_ATP-bd"/>
</dbReference>
<dbReference type="GO" id="GO:0005524">
    <property type="term" value="F:ATP binding"/>
    <property type="evidence" value="ECO:0007669"/>
    <property type="project" value="UniProtKB-KW"/>
</dbReference>
<dbReference type="PROSITE" id="PS51866">
    <property type="entry name" value="MOP"/>
    <property type="match status" value="1"/>
</dbReference>
<dbReference type="PROSITE" id="PS00211">
    <property type="entry name" value="ABC_TRANSPORTER_1"/>
    <property type="match status" value="1"/>
</dbReference>
<gene>
    <name evidence="12" type="ORF">ALGA_3674</name>
</gene>
<dbReference type="PROSITE" id="PS50893">
    <property type="entry name" value="ABC_TRANSPORTER_2"/>
    <property type="match status" value="1"/>
</dbReference>
<dbReference type="KEGG" id="mbas:ALGA_3674"/>
<dbReference type="Proteomes" id="UP000218267">
    <property type="component" value="Chromosome"/>
</dbReference>
<dbReference type="PANTHER" id="PTHR43514:SF4">
    <property type="entry name" value="ABC TRANSPORTER I FAMILY MEMBER 10"/>
    <property type="match status" value="1"/>
</dbReference>
<dbReference type="InterPro" id="IPR004606">
    <property type="entry name" value="Mop_domain"/>
</dbReference>
<dbReference type="SMART" id="SM00382">
    <property type="entry name" value="AAA"/>
    <property type="match status" value="1"/>
</dbReference>
<evidence type="ECO:0000313" key="13">
    <source>
        <dbReference type="Proteomes" id="UP000218267"/>
    </source>
</evidence>
<evidence type="ECO:0000256" key="9">
    <source>
        <dbReference type="PROSITE-ProRule" id="PRU01213"/>
    </source>
</evidence>
<evidence type="ECO:0000256" key="7">
    <source>
        <dbReference type="ARBA" id="ARBA00022967"/>
    </source>
</evidence>
<proteinExistence type="predicted"/>
<dbReference type="Gene3D" id="2.40.50.100">
    <property type="match status" value="1"/>
</dbReference>
<sequence>MHALSAHLKRKKGNFSLDIEVDFFRGITGVFGPSGAGKTTLMHLLVGLEKPDEGFLQIDDILLVDTVKNINEPARNRKIGYVFQEGRLFPHMTVRKNLLFATKYVPKGKQVIEFAELVNLLELNNLLEKRPKQLSGGEKQRVAIGRALLSSPKLLLMDEPFSSLDVKLRRQIIPYLIKINRKFNIPMLVVSHDLPDLLSLTRELFLLKNGRVLGHGNYLDLIEQENMFDVMRGAGLMNVLQFKVDAHDKENGLSILTNKDASQEISIEREMVSDCCQIGDEINVSLRPEDISLTLERIPNISIRNQLPGTIMKIIEKDNRIYCLVDVGFKLLVSITHASLLKMELTKGKQVWCLFKSMALQTNI</sequence>
<feature type="domain" description="Mop" evidence="11">
    <location>
        <begin position="300"/>
        <end position="364"/>
    </location>
</feature>
<evidence type="ECO:0000256" key="4">
    <source>
        <dbReference type="ARBA" id="ARBA00022519"/>
    </source>
</evidence>
<dbReference type="InterPro" id="IPR050334">
    <property type="entry name" value="Molybdenum_import_ModC"/>
</dbReference>
<dbReference type="InterPro" id="IPR003593">
    <property type="entry name" value="AAA+_ATPase"/>
</dbReference>
<dbReference type="GO" id="GO:0016020">
    <property type="term" value="C:membrane"/>
    <property type="evidence" value="ECO:0007669"/>
    <property type="project" value="InterPro"/>
</dbReference>
<dbReference type="InterPro" id="IPR005116">
    <property type="entry name" value="Transp-assoc_OB_typ1"/>
</dbReference>
<evidence type="ECO:0000256" key="2">
    <source>
        <dbReference type="ARBA" id="ARBA00022475"/>
    </source>
</evidence>
<dbReference type="GO" id="GO:0015098">
    <property type="term" value="F:molybdate ion transmembrane transporter activity"/>
    <property type="evidence" value="ECO:0007669"/>
    <property type="project" value="InterPro"/>
</dbReference>
<evidence type="ECO:0000256" key="1">
    <source>
        <dbReference type="ARBA" id="ARBA00022448"/>
    </source>
</evidence>
<keyword evidence="4" id="KW-0997">Cell inner membrane</keyword>
<evidence type="ECO:0000259" key="10">
    <source>
        <dbReference type="PROSITE" id="PS50893"/>
    </source>
</evidence>
<keyword evidence="13" id="KW-1185">Reference proteome</keyword>
<dbReference type="GO" id="GO:0140359">
    <property type="term" value="F:ABC-type transporter activity"/>
    <property type="evidence" value="ECO:0007669"/>
    <property type="project" value="InterPro"/>
</dbReference>
<keyword evidence="6 12" id="KW-0067">ATP-binding</keyword>
<dbReference type="InterPro" id="IPR017871">
    <property type="entry name" value="ABC_transporter-like_CS"/>
</dbReference>
<dbReference type="Gene3D" id="3.40.50.300">
    <property type="entry name" value="P-loop containing nucleotide triphosphate hydrolases"/>
    <property type="match status" value="1"/>
</dbReference>
<reference evidence="13" key="2">
    <citation type="journal article" date="2020" name="Antonie Van Leeuwenhoek">
        <title>Labilibaculum antarcticum sp. nov., a novel facultative anaerobic, psychrotorelant bacterium isolated from marine sediment of Antarctica.</title>
        <authorList>
            <person name="Watanabe M."/>
            <person name="Kojima H."/>
            <person name="Fukui M."/>
        </authorList>
    </citation>
    <scope>NUCLEOTIDE SEQUENCE [LARGE SCALE GENOMIC DNA]</scope>
    <source>
        <strain evidence="13">SPP2</strain>
    </source>
</reference>
<dbReference type="AlphaFoldDB" id="A0A1Y1CNH2"/>
<dbReference type="NCBIfam" id="TIGR02142">
    <property type="entry name" value="modC_ABC"/>
    <property type="match status" value="1"/>
</dbReference>
<dbReference type="SUPFAM" id="SSF52540">
    <property type="entry name" value="P-loop containing nucleoside triphosphate hydrolases"/>
    <property type="match status" value="1"/>
</dbReference>
<dbReference type="PANTHER" id="PTHR43514">
    <property type="entry name" value="ABC TRANSPORTER I FAMILY MEMBER 10"/>
    <property type="match status" value="1"/>
</dbReference>
<keyword evidence="1" id="KW-0813">Transport</keyword>
<evidence type="ECO:0000256" key="5">
    <source>
        <dbReference type="ARBA" id="ARBA00022741"/>
    </source>
</evidence>
<keyword evidence="7" id="KW-1278">Translocase</keyword>
<dbReference type="RefSeq" id="WP_096431863.1">
    <property type="nucleotide sequence ID" value="NZ_AP018042.1"/>
</dbReference>
<reference evidence="12 13" key="1">
    <citation type="journal article" date="2018" name="Mar. Genomics">
        <title>Complete genome sequence of Marinifilaceae bacterium strain SPP2, isolated from the Antarctic marine sediment.</title>
        <authorList>
            <person name="Watanabe M."/>
            <person name="Kojima H."/>
            <person name="Fukui M."/>
        </authorList>
    </citation>
    <scope>NUCLEOTIDE SEQUENCE [LARGE SCALE GENOMIC DNA]</scope>
    <source>
        <strain evidence="12 13">SPP2</strain>
    </source>
</reference>
<dbReference type="GO" id="GO:0016887">
    <property type="term" value="F:ATP hydrolysis activity"/>
    <property type="evidence" value="ECO:0007669"/>
    <property type="project" value="InterPro"/>
</dbReference>
<protein>
    <submittedName>
        <fullName evidence="12">Molybdenum ABC transporter ATP-binding protein</fullName>
    </submittedName>
</protein>
<name>A0A1Y1CNH2_9BACT</name>
<dbReference type="InterPro" id="IPR008995">
    <property type="entry name" value="Mo/tungstate-bd_C_term_dom"/>
</dbReference>
<feature type="domain" description="ABC transporter" evidence="10">
    <location>
        <begin position="1"/>
        <end position="234"/>
    </location>
</feature>
<accession>A0A1Y1CNH2</accession>
<dbReference type="OrthoDB" id="1114670at2"/>
<keyword evidence="8" id="KW-0472">Membrane</keyword>
<keyword evidence="5" id="KW-0547">Nucleotide-binding</keyword>
<organism evidence="12 13">
    <name type="scientific">Labilibaculum antarcticum</name>
    <dbReference type="NCBI Taxonomy" id="1717717"/>
    <lineage>
        <taxon>Bacteria</taxon>
        <taxon>Pseudomonadati</taxon>
        <taxon>Bacteroidota</taxon>
        <taxon>Bacteroidia</taxon>
        <taxon>Marinilabiliales</taxon>
        <taxon>Marinifilaceae</taxon>
        <taxon>Labilibaculum</taxon>
    </lineage>
</organism>
<evidence type="ECO:0000256" key="6">
    <source>
        <dbReference type="ARBA" id="ARBA00022840"/>
    </source>
</evidence>
<dbReference type="EMBL" id="AP018042">
    <property type="protein sequence ID" value="BAX81966.1"/>
    <property type="molecule type" value="Genomic_DNA"/>
</dbReference>
<evidence type="ECO:0000256" key="3">
    <source>
        <dbReference type="ARBA" id="ARBA00022505"/>
    </source>
</evidence>
<dbReference type="Pfam" id="PF03459">
    <property type="entry name" value="TOBE"/>
    <property type="match status" value="1"/>
</dbReference>
<dbReference type="SUPFAM" id="SSF50331">
    <property type="entry name" value="MOP-like"/>
    <property type="match status" value="1"/>
</dbReference>
<dbReference type="Pfam" id="PF00005">
    <property type="entry name" value="ABC_tran"/>
    <property type="match status" value="1"/>
</dbReference>
<dbReference type="InterPro" id="IPR003439">
    <property type="entry name" value="ABC_transporter-like_ATP-bd"/>
</dbReference>
<keyword evidence="2" id="KW-1003">Cell membrane</keyword>
<evidence type="ECO:0000259" key="11">
    <source>
        <dbReference type="PROSITE" id="PS51866"/>
    </source>
</evidence>
<evidence type="ECO:0000256" key="8">
    <source>
        <dbReference type="ARBA" id="ARBA00023136"/>
    </source>
</evidence>
<evidence type="ECO:0000313" key="12">
    <source>
        <dbReference type="EMBL" id="BAX81966.1"/>
    </source>
</evidence>
<keyword evidence="3 9" id="KW-0500">Molybdenum</keyword>